<dbReference type="RefSeq" id="WP_139002001.1">
    <property type="nucleotide sequence ID" value="NZ_BAABAV010000001.1"/>
</dbReference>
<evidence type="ECO:0000313" key="2">
    <source>
        <dbReference type="Proteomes" id="UP001500027"/>
    </source>
</evidence>
<gene>
    <name evidence="1" type="ORF">GCM10022257_01060</name>
</gene>
<comment type="caution">
    <text evidence="1">The sequence shown here is derived from an EMBL/GenBank/DDBJ whole genome shotgun (WGS) entry which is preliminary data.</text>
</comment>
<evidence type="ECO:0000313" key="1">
    <source>
        <dbReference type="EMBL" id="GAA4268005.1"/>
    </source>
</evidence>
<reference evidence="2" key="1">
    <citation type="journal article" date="2019" name="Int. J. Syst. Evol. Microbiol.">
        <title>The Global Catalogue of Microorganisms (GCM) 10K type strain sequencing project: providing services to taxonomists for standard genome sequencing and annotation.</title>
        <authorList>
            <consortium name="The Broad Institute Genomics Platform"/>
            <consortium name="The Broad Institute Genome Sequencing Center for Infectious Disease"/>
            <person name="Wu L."/>
            <person name="Ma J."/>
        </authorList>
    </citation>
    <scope>NUCLEOTIDE SEQUENCE [LARGE SCALE GENOMIC DNA]</scope>
    <source>
        <strain evidence="2">JCM 17452</strain>
    </source>
</reference>
<dbReference type="EMBL" id="BAABAV010000001">
    <property type="protein sequence ID" value="GAA4268005.1"/>
    <property type="molecule type" value="Genomic_DNA"/>
</dbReference>
<evidence type="ECO:0008006" key="3">
    <source>
        <dbReference type="Google" id="ProtNLM"/>
    </source>
</evidence>
<protein>
    <recommendedName>
        <fullName evidence="3">Glycosyl hydrolase family 13 catalytic domain-containing protein</fullName>
    </recommendedName>
</protein>
<keyword evidence="2" id="KW-1185">Reference proteome</keyword>
<sequence>MFEHKDHYIDIFESRNKEIINFFDDHDSNRLIHCALSDDDKWETLGEFFNIIVPKDFNVHSNKSLQKD</sequence>
<dbReference type="Proteomes" id="UP001500027">
    <property type="component" value="Unassembled WGS sequence"/>
</dbReference>
<accession>A0ABP8E6Z0</accession>
<proteinExistence type="predicted"/>
<organism evidence="1 2">
    <name type="scientific">Hyunsoonleella aestuarii</name>
    <dbReference type="NCBI Taxonomy" id="912802"/>
    <lineage>
        <taxon>Bacteria</taxon>
        <taxon>Pseudomonadati</taxon>
        <taxon>Bacteroidota</taxon>
        <taxon>Flavobacteriia</taxon>
        <taxon>Flavobacteriales</taxon>
        <taxon>Flavobacteriaceae</taxon>
    </lineage>
</organism>
<name>A0ABP8E6Z0_9FLAO</name>